<keyword evidence="1" id="KW-0805">Transcription regulation</keyword>
<dbReference type="SUPFAM" id="SSF48008">
    <property type="entry name" value="GntR ligand-binding domain-like"/>
    <property type="match status" value="1"/>
</dbReference>
<dbReference type="Pfam" id="PF07729">
    <property type="entry name" value="FCD"/>
    <property type="match status" value="1"/>
</dbReference>
<dbReference type="InterPro" id="IPR000524">
    <property type="entry name" value="Tscrpt_reg_HTH_GntR"/>
</dbReference>
<dbReference type="InterPro" id="IPR011711">
    <property type="entry name" value="GntR_C"/>
</dbReference>
<feature type="domain" description="HTH gntR-type" evidence="4">
    <location>
        <begin position="5"/>
        <end position="73"/>
    </location>
</feature>
<dbReference type="EMBL" id="VCEJ01000002">
    <property type="protein sequence ID" value="TLV03417.1"/>
    <property type="molecule type" value="Genomic_DNA"/>
</dbReference>
<dbReference type="SMART" id="SM00345">
    <property type="entry name" value="HTH_GNTR"/>
    <property type="match status" value="1"/>
</dbReference>
<dbReference type="SUPFAM" id="SSF46785">
    <property type="entry name" value="Winged helix' DNA-binding domain"/>
    <property type="match status" value="1"/>
</dbReference>
<evidence type="ECO:0000256" key="2">
    <source>
        <dbReference type="ARBA" id="ARBA00023125"/>
    </source>
</evidence>
<dbReference type="Gene3D" id="1.10.10.10">
    <property type="entry name" value="Winged helix-like DNA-binding domain superfamily/Winged helix DNA-binding domain"/>
    <property type="match status" value="1"/>
</dbReference>
<accession>A0A5R9L4Y1</accession>
<dbReference type="GO" id="GO:0003677">
    <property type="term" value="F:DNA binding"/>
    <property type="evidence" value="ECO:0007669"/>
    <property type="project" value="UniProtKB-KW"/>
</dbReference>
<dbReference type="GO" id="GO:0003700">
    <property type="term" value="F:DNA-binding transcription factor activity"/>
    <property type="evidence" value="ECO:0007669"/>
    <property type="project" value="InterPro"/>
</dbReference>
<dbReference type="Gene3D" id="1.20.120.530">
    <property type="entry name" value="GntR ligand-binding domain-like"/>
    <property type="match status" value="1"/>
</dbReference>
<dbReference type="Proteomes" id="UP000306402">
    <property type="component" value="Unassembled WGS sequence"/>
</dbReference>
<evidence type="ECO:0000256" key="3">
    <source>
        <dbReference type="ARBA" id="ARBA00023163"/>
    </source>
</evidence>
<dbReference type="InterPro" id="IPR008920">
    <property type="entry name" value="TF_FadR/GntR_C"/>
</dbReference>
<dbReference type="PANTHER" id="PTHR43537">
    <property type="entry name" value="TRANSCRIPTIONAL REGULATOR, GNTR FAMILY"/>
    <property type="match status" value="1"/>
</dbReference>
<gene>
    <name evidence="5" type="ORF">FEN17_07370</name>
</gene>
<sequence>MLQRKSLAQEVAELIRQDIRSGIYAVDEKLPAEPELMKKFGVGRSTVREAIKFLTHSGFVNVLQGVGTRVVSTTGNASLEHTLKRSEFADLFEVRQLLEIRIAEKAALNRNDEQLQRMEAELQKRGQNAVDGQLDGCVKADVAFHSIMAESCGNHLLHELYKIISVQLTQFFIEQFTDTQTFLKSQPWHEELLAQVRAQNPAKALKIVNKIIGTV</sequence>
<dbReference type="SMART" id="SM00895">
    <property type="entry name" value="FCD"/>
    <property type="match status" value="1"/>
</dbReference>
<dbReference type="InterPro" id="IPR036388">
    <property type="entry name" value="WH-like_DNA-bd_sf"/>
</dbReference>
<dbReference type="RefSeq" id="WP_138364625.1">
    <property type="nucleotide sequence ID" value="NZ_VCEJ01000002.1"/>
</dbReference>
<reference evidence="5 6" key="1">
    <citation type="submission" date="2019-05" db="EMBL/GenBank/DDBJ databases">
        <authorList>
            <person name="Qu J.-H."/>
        </authorList>
    </citation>
    <scope>NUCLEOTIDE SEQUENCE [LARGE SCALE GENOMIC DNA]</scope>
    <source>
        <strain evidence="5 6">T17</strain>
    </source>
</reference>
<evidence type="ECO:0000259" key="4">
    <source>
        <dbReference type="PROSITE" id="PS50949"/>
    </source>
</evidence>
<dbReference type="AlphaFoldDB" id="A0A5R9L4Y1"/>
<dbReference type="Pfam" id="PF00392">
    <property type="entry name" value="GntR"/>
    <property type="match status" value="1"/>
</dbReference>
<evidence type="ECO:0000256" key="1">
    <source>
        <dbReference type="ARBA" id="ARBA00023015"/>
    </source>
</evidence>
<dbReference type="PROSITE" id="PS50949">
    <property type="entry name" value="HTH_GNTR"/>
    <property type="match status" value="1"/>
</dbReference>
<protein>
    <submittedName>
        <fullName evidence="5">FadR family transcriptional regulator</fullName>
    </submittedName>
</protein>
<dbReference type="OrthoDB" id="9799482at2"/>
<name>A0A5R9L4Y1_9BACT</name>
<evidence type="ECO:0000313" key="6">
    <source>
        <dbReference type="Proteomes" id="UP000306402"/>
    </source>
</evidence>
<dbReference type="PANTHER" id="PTHR43537:SF47">
    <property type="entry name" value="REGULATORY PROTEIN GNTR HTH"/>
    <property type="match status" value="1"/>
</dbReference>
<keyword evidence="2" id="KW-0238">DNA-binding</keyword>
<dbReference type="CDD" id="cd07377">
    <property type="entry name" value="WHTH_GntR"/>
    <property type="match status" value="1"/>
</dbReference>
<keyword evidence="3" id="KW-0804">Transcription</keyword>
<evidence type="ECO:0000313" key="5">
    <source>
        <dbReference type="EMBL" id="TLV03417.1"/>
    </source>
</evidence>
<dbReference type="InterPro" id="IPR036390">
    <property type="entry name" value="WH_DNA-bd_sf"/>
</dbReference>
<proteinExistence type="predicted"/>
<keyword evidence="6" id="KW-1185">Reference proteome</keyword>
<comment type="caution">
    <text evidence="5">The sequence shown here is derived from an EMBL/GenBank/DDBJ whole genome shotgun (WGS) entry which is preliminary data.</text>
</comment>
<dbReference type="PRINTS" id="PR00035">
    <property type="entry name" value="HTHGNTR"/>
</dbReference>
<organism evidence="5 6">
    <name type="scientific">Dyadobacter luticola</name>
    <dbReference type="NCBI Taxonomy" id="1979387"/>
    <lineage>
        <taxon>Bacteria</taxon>
        <taxon>Pseudomonadati</taxon>
        <taxon>Bacteroidota</taxon>
        <taxon>Cytophagia</taxon>
        <taxon>Cytophagales</taxon>
        <taxon>Spirosomataceae</taxon>
        <taxon>Dyadobacter</taxon>
    </lineage>
</organism>